<evidence type="ECO:0000313" key="2">
    <source>
        <dbReference type="Proteomes" id="UP000298050"/>
    </source>
</evidence>
<name>A0A4Z0LUE8_9GAMM</name>
<dbReference type="EMBL" id="SRLE01000020">
    <property type="protein sequence ID" value="TGD70748.1"/>
    <property type="molecule type" value="Genomic_DNA"/>
</dbReference>
<evidence type="ECO:0000313" key="1">
    <source>
        <dbReference type="EMBL" id="TGD70748.1"/>
    </source>
</evidence>
<gene>
    <name evidence="1" type="ORF">E4634_20810</name>
</gene>
<reference evidence="1 2" key="1">
    <citation type="submission" date="2019-04" db="EMBL/GenBank/DDBJ databases">
        <title>Taxonomy of novel Haliea sp. from mangrove soil of West Coast of India.</title>
        <authorList>
            <person name="Verma A."/>
            <person name="Kumar P."/>
            <person name="Krishnamurthi S."/>
        </authorList>
    </citation>
    <scope>NUCLEOTIDE SEQUENCE [LARGE SCALE GENOMIC DNA]</scope>
    <source>
        <strain evidence="1 2">SAOS-164</strain>
    </source>
</reference>
<proteinExistence type="predicted"/>
<organism evidence="1 2">
    <name type="scientific">Mangrovimicrobium sediminis</name>
    <dbReference type="NCBI Taxonomy" id="2562682"/>
    <lineage>
        <taxon>Bacteria</taxon>
        <taxon>Pseudomonadati</taxon>
        <taxon>Pseudomonadota</taxon>
        <taxon>Gammaproteobacteria</taxon>
        <taxon>Cellvibrionales</taxon>
        <taxon>Halieaceae</taxon>
        <taxon>Mangrovimicrobium</taxon>
    </lineage>
</organism>
<keyword evidence="2" id="KW-1185">Reference proteome</keyword>
<dbReference type="RefSeq" id="WP_135446615.1">
    <property type="nucleotide sequence ID" value="NZ_SRLE01000020.1"/>
</dbReference>
<comment type="caution">
    <text evidence="1">The sequence shown here is derived from an EMBL/GenBank/DDBJ whole genome shotgun (WGS) entry which is preliminary data.</text>
</comment>
<sequence>MEIPNELHHENLAFSGGDRKAGTKRLEDLINSSLENDGSLQQYQASLYRAIECLEGAGYDIGRWDYDSEMEYWGGQSYMYSEPITDQLRENVDKELHLVSEYPLGIKLFWGNDEPEITRNT</sequence>
<accession>A0A4Z0LUE8</accession>
<dbReference type="AlphaFoldDB" id="A0A4Z0LUE8"/>
<dbReference type="Proteomes" id="UP000298050">
    <property type="component" value="Unassembled WGS sequence"/>
</dbReference>
<protein>
    <submittedName>
        <fullName evidence="1">Uncharacterized protein</fullName>
    </submittedName>
</protein>